<reference evidence="2 3" key="2">
    <citation type="submission" date="2016-12" db="EMBL/GenBank/DDBJ databases">
        <title>Diversity of luminous bacteria.</title>
        <authorList>
            <person name="Yoshizawa S."/>
            <person name="Kogure K."/>
        </authorList>
    </citation>
    <scope>NUCLEOTIDE SEQUENCE [LARGE SCALE GENOMIC DNA]</scope>
    <source>
        <strain evidence="2 3">NBRC 105001</strain>
    </source>
</reference>
<proteinExistence type="predicted"/>
<evidence type="ECO:0000313" key="1">
    <source>
        <dbReference type="EMBL" id="GLR76766.1"/>
    </source>
</evidence>
<comment type="caution">
    <text evidence="2">The sequence shown here is derived from an EMBL/GenBank/DDBJ whole genome shotgun (WGS) entry which is preliminary data.</text>
</comment>
<gene>
    <name evidence="2" type="ORF">BTO23_20875</name>
    <name evidence="1" type="ORF">GCM10007855_36410</name>
</gene>
<dbReference type="RefSeq" id="WP_105064514.1">
    <property type="nucleotide sequence ID" value="NZ_BSOU01000014.1"/>
</dbReference>
<dbReference type="EMBL" id="BSOU01000014">
    <property type="protein sequence ID" value="GLR76766.1"/>
    <property type="molecule type" value="Genomic_DNA"/>
</dbReference>
<dbReference type="Proteomes" id="UP000239273">
    <property type="component" value="Unassembled WGS sequence"/>
</dbReference>
<organism evidence="2 3">
    <name type="scientific">Aliivibrio sifiae</name>
    <dbReference type="NCBI Taxonomy" id="566293"/>
    <lineage>
        <taxon>Bacteria</taxon>
        <taxon>Pseudomonadati</taxon>
        <taxon>Pseudomonadota</taxon>
        <taxon>Gammaproteobacteria</taxon>
        <taxon>Vibrionales</taxon>
        <taxon>Vibrionaceae</taxon>
        <taxon>Aliivibrio</taxon>
    </lineage>
</organism>
<accession>A0A2S7X198</accession>
<reference evidence="1" key="1">
    <citation type="journal article" date="2014" name="Int. J. Syst. Evol. Microbiol.">
        <title>Complete genome of a new Firmicutes species belonging to the dominant human colonic microbiota ('Ruminococcus bicirculans') reveals two chromosomes and a selective capacity to utilize plant glucans.</title>
        <authorList>
            <consortium name="NISC Comparative Sequencing Program"/>
            <person name="Wegmann U."/>
            <person name="Louis P."/>
            <person name="Goesmann A."/>
            <person name="Henrissat B."/>
            <person name="Duncan S.H."/>
            <person name="Flint H.J."/>
        </authorList>
    </citation>
    <scope>NUCLEOTIDE SEQUENCE</scope>
    <source>
        <strain evidence="1">NBRC 105001</strain>
    </source>
</reference>
<name>A0A2S7X198_9GAMM</name>
<reference evidence="4" key="3">
    <citation type="journal article" date="2019" name="Int. J. Syst. Evol. Microbiol.">
        <title>The Global Catalogue of Microorganisms (GCM) 10K type strain sequencing project: providing services to taxonomists for standard genome sequencing and annotation.</title>
        <authorList>
            <consortium name="The Broad Institute Genomics Platform"/>
            <consortium name="The Broad Institute Genome Sequencing Center for Infectious Disease"/>
            <person name="Wu L."/>
            <person name="Ma J."/>
        </authorList>
    </citation>
    <scope>NUCLEOTIDE SEQUENCE [LARGE SCALE GENOMIC DNA]</scope>
    <source>
        <strain evidence="4">NBRC 105001</strain>
    </source>
</reference>
<keyword evidence="4" id="KW-1185">Reference proteome</keyword>
<dbReference type="AlphaFoldDB" id="A0A2S7X198"/>
<evidence type="ECO:0000313" key="2">
    <source>
        <dbReference type="EMBL" id="PQJ83594.1"/>
    </source>
</evidence>
<reference evidence="1" key="4">
    <citation type="submission" date="2023-01" db="EMBL/GenBank/DDBJ databases">
        <title>Draft genome sequence of Aliivibrio sifiae strain NBRC 105001.</title>
        <authorList>
            <person name="Sun Q."/>
            <person name="Mori K."/>
        </authorList>
    </citation>
    <scope>NUCLEOTIDE SEQUENCE</scope>
    <source>
        <strain evidence="1">NBRC 105001</strain>
    </source>
</reference>
<sequence length="75" mass="8526">MKLHDYLVEKYNYGKQRGALVKATLDINSANDGIDFKSQQLSNMLRAGDWYIVTVDGKLRAFKLSQTKILTKSTD</sequence>
<dbReference type="Proteomes" id="UP001156660">
    <property type="component" value="Unassembled WGS sequence"/>
</dbReference>
<dbReference type="EMBL" id="MSCP01000005">
    <property type="protein sequence ID" value="PQJ83594.1"/>
    <property type="molecule type" value="Genomic_DNA"/>
</dbReference>
<evidence type="ECO:0000313" key="4">
    <source>
        <dbReference type="Proteomes" id="UP001156660"/>
    </source>
</evidence>
<protein>
    <submittedName>
        <fullName evidence="2">Uncharacterized protein</fullName>
    </submittedName>
</protein>
<evidence type="ECO:0000313" key="3">
    <source>
        <dbReference type="Proteomes" id="UP000239273"/>
    </source>
</evidence>